<gene>
    <name evidence="2" type="ORF">FSP39_022049</name>
</gene>
<evidence type="ECO:0000259" key="1">
    <source>
        <dbReference type="Pfam" id="PF00188"/>
    </source>
</evidence>
<proteinExistence type="predicted"/>
<dbReference type="EMBL" id="VSWD01000003">
    <property type="protein sequence ID" value="KAK3106531.1"/>
    <property type="molecule type" value="Genomic_DNA"/>
</dbReference>
<evidence type="ECO:0000313" key="2">
    <source>
        <dbReference type="EMBL" id="KAK3106531.1"/>
    </source>
</evidence>
<dbReference type="InterPro" id="IPR035940">
    <property type="entry name" value="CAP_sf"/>
</dbReference>
<comment type="caution">
    <text evidence="2">The sequence shown here is derived from an EMBL/GenBank/DDBJ whole genome shotgun (WGS) entry which is preliminary data.</text>
</comment>
<dbReference type="CDD" id="cd05380">
    <property type="entry name" value="CAP_euk"/>
    <property type="match status" value="1"/>
</dbReference>
<dbReference type="InterPro" id="IPR014044">
    <property type="entry name" value="CAP_dom"/>
</dbReference>
<reference evidence="2" key="1">
    <citation type="submission" date="2019-08" db="EMBL/GenBank/DDBJ databases">
        <title>The improved chromosome-level genome for the pearl oyster Pinctada fucata martensii using PacBio sequencing and Hi-C.</title>
        <authorList>
            <person name="Zheng Z."/>
        </authorList>
    </citation>
    <scope>NUCLEOTIDE SEQUENCE</scope>
    <source>
        <strain evidence="2">ZZ-2019</strain>
        <tissue evidence="2">Adductor muscle</tissue>
    </source>
</reference>
<sequence length="171" mass="19131">MCMNLPDWPSCVQKWFDEESDFRYGAGFNELNYGSVGHFVQIAYWKSARVGCGYATCGCYKYFVCEYAEALLFTPSVYSPWSQGEPCADCPDRCDDGLCDCSGKLCSNMGELKVDTCDCVCYTQAYSGNMCQNLNCGVQDDFMCAQMNVTFCRDVPNIYSLCPIMCSRCPA</sequence>
<dbReference type="SUPFAM" id="SSF55797">
    <property type="entry name" value="PR-1-like"/>
    <property type="match status" value="1"/>
</dbReference>
<name>A0AA88YKF7_PINIB</name>
<evidence type="ECO:0000313" key="3">
    <source>
        <dbReference type="Proteomes" id="UP001186944"/>
    </source>
</evidence>
<keyword evidence="3" id="KW-1185">Reference proteome</keyword>
<dbReference type="Pfam" id="PF00188">
    <property type="entry name" value="CAP"/>
    <property type="match status" value="1"/>
</dbReference>
<protein>
    <recommendedName>
        <fullName evidence="1">SCP domain-containing protein</fullName>
    </recommendedName>
</protein>
<dbReference type="Proteomes" id="UP001186944">
    <property type="component" value="Unassembled WGS sequence"/>
</dbReference>
<feature type="domain" description="SCP" evidence="1">
    <location>
        <begin position="9"/>
        <end position="67"/>
    </location>
</feature>
<accession>A0AA88YKF7</accession>
<organism evidence="2 3">
    <name type="scientific">Pinctada imbricata</name>
    <name type="common">Atlantic pearl-oyster</name>
    <name type="synonym">Pinctada martensii</name>
    <dbReference type="NCBI Taxonomy" id="66713"/>
    <lineage>
        <taxon>Eukaryota</taxon>
        <taxon>Metazoa</taxon>
        <taxon>Spiralia</taxon>
        <taxon>Lophotrochozoa</taxon>
        <taxon>Mollusca</taxon>
        <taxon>Bivalvia</taxon>
        <taxon>Autobranchia</taxon>
        <taxon>Pteriomorphia</taxon>
        <taxon>Pterioida</taxon>
        <taxon>Pterioidea</taxon>
        <taxon>Pteriidae</taxon>
        <taxon>Pinctada</taxon>
    </lineage>
</organism>
<dbReference type="AlphaFoldDB" id="A0AA88YKF7"/>
<dbReference type="Gene3D" id="3.40.33.10">
    <property type="entry name" value="CAP"/>
    <property type="match status" value="1"/>
</dbReference>